<dbReference type="GO" id="GO:0018818">
    <property type="term" value="F:acetylene hydratase activity"/>
    <property type="evidence" value="ECO:0007669"/>
    <property type="project" value="InterPro"/>
</dbReference>
<accession>X0SZA5</accession>
<dbReference type="PANTHER" id="PTHR43742:SF6">
    <property type="entry name" value="OXIDOREDUCTASE YYAE-RELATED"/>
    <property type="match status" value="1"/>
</dbReference>
<dbReference type="InterPro" id="IPR037949">
    <property type="entry name" value="MopB_CT_Acetylene-hydratase"/>
</dbReference>
<organism evidence="4">
    <name type="scientific">marine sediment metagenome</name>
    <dbReference type="NCBI Taxonomy" id="412755"/>
    <lineage>
        <taxon>unclassified sequences</taxon>
        <taxon>metagenomes</taxon>
        <taxon>ecological metagenomes</taxon>
    </lineage>
</organism>
<dbReference type="InterPro" id="IPR050612">
    <property type="entry name" value="Prok_Mopterin_Oxidored"/>
</dbReference>
<gene>
    <name evidence="4" type="ORF">S01H1_30727</name>
</gene>
<evidence type="ECO:0000313" key="4">
    <source>
        <dbReference type="EMBL" id="GAF86314.1"/>
    </source>
</evidence>
<dbReference type="PANTHER" id="PTHR43742">
    <property type="entry name" value="TRIMETHYLAMINE-N-OXIDE REDUCTASE"/>
    <property type="match status" value="1"/>
</dbReference>
<evidence type="ECO:0000259" key="3">
    <source>
        <dbReference type="Pfam" id="PF01568"/>
    </source>
</evidence>
<dbReference type="GO" id="GO:0051536">
    <property type="term" value="F:iron-sulfur cluster binding"/>
    <property type="evidence" value="ECO:0007669"/>
    <property type="project" value="UniProtKB-KW"/>
</dbReference>
<dbReference type="GO" id="GO:0043546">
    <property type="term" value="F:molybdopterin cofactor binding"/>
    <property type="evidence" value="ECO:0007669"/>
    <property type="project" value="InterPro"/>
</dbReference>
<dbReference type="Gene3D" id="3.40.50.740">
    <property type="match status" value="1"/>
</dbReference>
<dbReference type="AlphaFoldDB" id="X0SZA5"/>
<feature type="non-terminal residue" evidence="4">
    <location>
        <position position="1"/>
    </location>
</feature>
<evidence type="ECO:0000256" key="2">
    <source>
        <dbReference type="ARBA" id="ARBA00023014"/>
    </source>
</evidence>
<dbReference type="CDD" id="cd02781">
    <property type="entry name" value="MopB_CT_Acetylene-hydratase"/>
    <property type="match status" value="1"/>
</dbReference>
<evidence type="ECO:0000256" key="1">
    <source>
        <dbReference type="ARBA" id="ARBA00023004"/>
    </source>
</evidence>
<keyword evidence="2" id="KW-0411">Iron-sulfur</keyword>
<dbReference type="SUPFAM" id="SSF53706">
    <property type="entry name" value="Formate dehydrogenase/DMSO reductase, domains 1-3"/>
    <property type="match status" value="1"/>
</dbReference>
<dbReference type="InterPro" id="IPR006657">
    <property type="entry name" value="MoPterin_dinucl-bd_dom"/>
</dbReference>
<dbReference type="GO" id="GO:0016491">
    <property type="term" value="F:oxidoreductase activity"/>
    <property type="evidence" value="ECO:0007669"/>
    <property type="project" value="InterPro"/>
</dbReference>
<keyword evidence="2" id="KW-0479">Metal-binding</keyword>
<feature type="domain" description="Molybdopterin dinucleotide-binding" evidence="3">
    <location>
        <begin position="139"/>
        <end position="255"/>
    </location>
</feature>
<dbReference type="InterPro" id="IPR009010">
    <property type="entry name" value="Asp_de-COase-like_dom_sf"/>
</dbReference>
<reference evidence="4" key="1">
    <citation type="journal article" date="2014" name="Front. Microbiol.">
        <title>High frequency of phylogenetically diverse reductive dehalogenase-homologous genes in deep subseafloor sedimentary metagenomes.</title>
        <authorList>
            <person name="Kawai M."/>
            <person name="Futagami T."/>
            <person name="Toyoda A."/>
            <person name="Takaki Y."/>
            <person name="Nishi S."/>
            <person name="Hori S."/>
            <person name="Arai W."/>
            <person name="Tsubouchi T."/>
            <person name="Morono Y."/>
            <person name="Uchiyama I."/>
            <person name="Ito T."/>
            <person name="Fujiyama A."/>
            <person name="Inagaki F."/>
            <person name="Takami H."/>
        </authorList>
    </citation>
    <scope>NUCLEOTIDE SEQUENCE</scope>
    <source>
        <strain evidence="4">Expedition CK06-06</strain>
    </source>
</reference>
<dbReference type="Pfam" id="PF01568">
    <property type="entry name" value="Molydop_binding"/>
    <property type="match status" value="1"/>
</dbReference>
<name>X0SZA5_9ZZZZ</name>
<sequence length="263" mass="29896">ADIVLPAATHFEFNDIGHYGLGHGYILARPKVVDPPDECWPDLKILNELGKLITEKGYWYDDYNQLLEEVLQPAGLNFSEFTERGYLKGLDNFKKYLSNGFRTPTGKVELQLSQAGKFDLPPLPQFDGLPQEDDREYPLVLTSSKSQYYLHSSYRWIKKLREKRPDPKVEIHPATALKHGITQGDSIIIETKSGEITQIAYLTDTVDPRVINASSGWWFPEGSAESLYEWEKSNFNILTSAEKLGKEFGTPNLKGIGCKIRRK</sequence>
<comment type="caution">
    <text evidence="4">The sequence shown here is derived from an EMBL/GenBank/DDBJ whole genome shotgun (WGS) entry which is preliminary data.</text>
</comment>
<protein>
    <recommendedName>
        <fullName evidence="3">Molybdopterin dinucleotide-binding domain-containing protein</fullName>
    </recommendedName>
</protein>
<dbReference type="Gene3D" id="2.40.40.20">
    <property type="match status" value="1"/>
</dbReference>
<dbReference type="EMBL" id="BARS01018929">
    <property type="protein sequence ID" value="GAF86314.1"/>
    <property type="molecule type" value="Genomic_DNA"/>
</dbReference>
<proteinExistence type="predicted"/>
<keyword evidence="1" id="KW-0408">Iron</keyword>
<dbReference type="SUPFAM" id="SSF50692">
    <property type="entry name" value="ADC-like"/>
    <property type="match status" value="1"/>
</dbReference>